<evidence type="ECO:0000256" key="2">
    <source>
        <dbReference type="ARBA" id="ARBA00019942"/>
    </source>
</evidence>
<feature type="domain" description="RNA polymerase sigma factor 54 core-binding" evidence="13">
    <location>
        <begin position="109"/>
        <end position="302"/>
    </location>
</feature>
<dbReference type="InterPro" id="IPR007046">
    <property type="entry name" value="RNA_pol_sigma_54_core-bd"/>
</dbReference>
<keyword evidence="9 10" id="KW-0804">Transcription</keyword>
<dbReference type="InterPro" id="IPR000394">
    <property type="entry name" value="RNA_pol_sigma_54"/>
</dbReference>
<dbReference type="Pfam" id="PF00309">
    <property type="entry name" value="Sigma54_AID"/>
    <property type="match status" value="1"/>
</dbReference>
<dbReference type="GO" id="GO:0016987">
    <property type="term" value="F:sigma factor activity"/>
    <property type="evidence" value="ECO:0007669"/>
    <property type="project" value="UniProtKB-KW"/>
</dbReference>
<dbReference type="GO" id="GO:0003677">
    <property type="term" value="F:DNA binding"/>
    <property type="evidence" value="ECO:0007669"/>
    <property type="project" value="UniProtKB-KW"/>
</dbReference>
<dbReference type="InterPro" id="IPR038709">
    <property type="entry name" value="RpoN_core-bd_sf"/>
</dbReference>
<evidence type="ECO:0000313" key="15">
    <source>
        <dbReference type="Proteomes" id="UP000218890"/>
    </source>
</evidence>
<dbReference type="NCBIfam" id="NF004595">
    <property type="entry name" value="PRK05932.1-2"/>
    <property type="match status" value="1"/>
</dbReference>
<dbReference type="PRINTS" id="PR00045">
    <property type="entry name" value="SIGMA54FCT"/>
</dbReference>
<dbReference type="GO" id="GO:0006352">
    <property type="term" value="P:DNA-templated transcription initiation"/>
    <property type="evidence" value="ECO:0007669"/>
    <property type="project" value="InterPro"/>
</dbReference>
<comment type="similarity">
    <text evidence="1 10">Belongs to the sigma-54 factor family.</text>
</comment>
<evidence type="ECO:0000256" key="3">
    <source>
        <dbReference type="ARBA" id="ARBA00022478"/>
    </source>
</evidence>
<reference evidence="14" key="1">
    <citation type="submission" date="2016-02" db="EMBL/GenBank/DDBJ databases">
        <title>Halorhodospira halochloris DSM-1059 complete genome, version 2.</title>
        <authorList>
            <person name="Tsukatani Y."/>
        </authorList>
    </citation>
    <scope>NUCLEOTIDE SEQUENCE</scope>
    <source>
        <strain evidence="14">DSM 1059</strain>
    </source>
</reference>
<keyword evidence="15" id="KW-1185">Reference proteome</keyword>
<evidence type="ECO:0000313" key="14">
    <source>
        <dbReference type="EMBL" id="BAU58547.2"/>
    </source>
</evidence>
<evidence type="ECO:0000256" key="10">
    <source>
        <dbReference type="PIRNR" id="PIRNR000774"/>
    </source>
</evidence>
<keyword evidence="6 10" id="KW-0805">Transcription regulation</keyword>
<dbReference type="PIRSF" id="PIRSF000774">
    <property type="entry name" value="RpoN"/>
    <property type="match status" value="1"/>
</dbReference>
<dbReference type="PROSITE" id="PS00718">
    <property type="entry name" value="SIGMA54_2"/>
    <property type="match status" value="1"/>
</dbReference>
<dbReference type="GO" id="GO:0001216">
    <property type="term" value="F:DNA-binding transcription activator activity"/>
    <property type="evidence" value="ECO:0007669"/>
    <property type="project" value="InterPro"/>
</dbReference>
<evidence type="ECO:0000256" key="5">
    <source>
        <dbReference type="ARBA" id="ARBA00022695"/>
    </source>
</evidence>
<dbReference type="Proteomes" id="UP000218890">
    <property type="component" value="Chromosome"/>
</dbReference>
<dbReference type="NCBIfam" id="NF009118">
    <property type="entry name" value="PRK12469.1"/>
    <property type="match status" value="1"/>
</dbReference>
<keyword evidence="8 10" id="KW-0238">DNA-binding</keyword>
<proteinExistence type="inferred from homology"/>
<evidence type="ECO:0000256" key="7">
    <source>
        <dbReference type="ARBA" id="ARBA00023082"/>
    </source>
</evidence>
<dbReference type="RefSeq" id="WP_096409894.1">
    <property type="nucleotide sequence ID" value="NZ_AP017372.2"/>
</dbReference>
<evidence type="ECO:0000256" key="11">
    <source>
        <dbReference type="SAM" id="MobiDB-lite"/>
    </source>
</evidence>
<protein>
    <recommendedName>
        <fullName evidence="2 10">RNA polymerase sigma-54 factor</fullName>
    </recommendedName>
</protein>
<dbReference type="Pfam" id="PF04552">
    <property type="entry name" value="Sigma54_DBD"/>
    <property type="match status" value="1"/>
</dbReference>
<dbReference type="PROSITE" id="PS00717">
    <property type="entry name" value="SIGMA54_1"/>
    <property type="match status" value="1"/>
</dbReference>
<dbReference type="PANTHER" id="PTHR32248">
    <property type="entry name" value="RNA POLYMERASE SIGMA-54 FACTOR"/>
    <property type="match status" value="1"/>
</dbReference>
<dbReference type="KEGG" id="hhk:HH1059_18580"/>
<dbReference type="EMBL" id="AP017372">
    <property type="protein sequence ID" value="BAU58547.2"/>
    <property type="molecule type" value="Genomic_DNA"/>
</dbReference>
<gene>
    <name evidence="14" type="primary">rpoN</name>
    <name evidence="14" type="ORF">HH1059_18580</name>
</gene>
<evidence type="ECO:0000256" key="1">
    <source>
        <dbReference type="ARBA" id="ARBA00008798"/>
    </source>
</evidence>
<feature type="region of interest" description="Disordered" evidence="11">
    <location>
        <begin position="50"/>
        <end position="80"/>
    </location>
</feature>
<accession>A0A0X8XBI7</accession>
<feature type="compositionally biased region" description="Polar residues" evidence="11">
    <location>
        <begin position="58"/>
        <end position="69"/>
    </location>
</feature>
<dbReference type="PROSITE" id="PS50044">
    <property type="entry name" value="SIGMA54_3"/>
    <property type="match status" value="1"/>
</dbReference>
<dbReference type="AlphaFoldDB" id="A0A0X8XBI7"/>
<organism evidence="14 15">
    <name type="scientific">Halorhodospira halochloris</name>
    <name type="common">Ectothiorhodospira halochloris</name>
    <dbReference type="NCBI Taxonomy" id="1052"/>
    <lineage>
        <taxon>Bacteria</taxon>
        <taxon>Pseudomonadati</taxon>
        <taxon>Pseudomonadota</taxon>
        <taxon>Gammaproteobacteria</taxon>
        <taxon>Chromatiales</taxon>
        <taxon>Ectothiorhodospiraceae</taxon>
        <taxon>Halorhodospira</taxon>
    </lineage>
</organism>
<keyword evidence="4 10" id="KW-0808">Transferase</keyword>
<feature type="region of interest" description="Disordered" evidence="11">
    <location>
        <begin position="469"/>
        <end position="490"/>
    </location>
</feature>
<dbReference type="GO" id="GO:0016779">
    <property type="term" value="F:nucleotidyltransferase activity"/>
    <property type="evidence" value="ECO:0007669"/>
    <property type="project" value="UniProtKB-KW"/>
</dbReference>
<sequence>MKQTLQLRVGQQLAMTPQLQQAIRLLQLSSLELHNEIQQALESNLMLETDEGEETSVADKSNQDQNAEEQPSGEAIPDELPLDTSWEDIYDASYACASPGADSATDILENRSSNPQGLIEHLLWQVEMEDLTESERLVAEIIVDSIDEDGYLQSSVEEIHGQLPTSIHFSPSDVESILARIQRLDPHGIAARSPAEALFIQLEQLPETTPWRGEAMEIVLNHLERVAEQRYDEIQAELGLSGSAVDETLELIRSLDPRPGQQLSNSAPEYIIPDVTVFRQDGAWHVELNREMTPTLRINPYYASLVKRGDTSADNHCLRTHLQEARWLLKSLQSRNETLLKVASAIVDRQREFMDHGEEAMQPLVLREIAETIDMHESTISRITTNKYMYTPRGTYEFKYFFSSHVSTTDGGEASATAIRARIKRLISAEETSKPLSDSAIAESLRDEGIKVARRTVAKYRESLGIASSSQRKVKQRGYGNKTQAAELRK</sequence>
<dbReference type="Gene3D" id="1.10.10.1330">
    <property type="entry name" value="RNA polymerase sigma-54 factor, core-binding domain"/>
    <property type="match status" value="1"/>
</dbReference>
<dbReference type="OrthoDB" id="9814402at2"/>
<keyword evidence="7 10" id="KW-0731">Sigma factor</keyword>
<name>A0A0X8XBI7_HALHR</name>
<comment type="function">
    <text evidence="10">Sigma factors are initiation factors that promote the attachment of RNA polymerase to specific initiation sites and are then released.</text>
</comment>
<evidence type="ECO:0000256" key="4">
    <source>
        <dbReference type="ARBA" id="ARBA00022679"/>
    </source>
</evidence>
<keyword evidence="5 10" id="KW-0548">Nucleotidyltransferase</keyword>
<keyword evidence="3 10" id="KW-0240">DNA-directed RNA polymerase</keyword>
<feature type="domain" description="RNA polymerase sigma factor 54 DNA-binding" evidence="12">
    <location>
        <begin position="318"/>
        <end position="473"/>
    </location>
</feature>
<evidence type="ECO:0000256" key="6">
    <source>
        <dbReference type="ARBA" id="ARBA00023015"/>
    </source>
</evidence>
<evidence type="ECO:0000259" key="13">
    <source>
        <dbReference type="Pfam" id="PF04963"/>
    </source>
</evidence>
<dbReference type="Gene3D" id="1.10.10.60">
    <property type="entry name" value="Homeodomain-like"/>
    <property type="match status" value="1"/>
</dbReference>
<dbReference type="InterPro" id="IPR007634">
    <property type="entry name" value="RNA_pol_sigma_54_DNA-bd"/>
</dbReference>
<evidence type="ECO:0000256" key="8">
    <source>
        <dbReference type="ARBA" id="ARBA00023125"/>
    </source>
</evidence>
<dbReference type="NCBIfam" id="TIGR02395">
    <property type="entry name" value="rpoN_sigma"/>
    <property type="match status" value="1"/>
</dbReference>
<evidence type="ECO:0000259" key="12">
    <source>
        <dbReference type="Pfam" id="PF04552"/>
    </source>
</evidence>
<dbReference type="PANTHER" id="PTHR32248:SF4">
    <property type="entry name" value="RNA POLYMERASE SIGMA-54 FACTOR"/>
    <property type="match status" value="1"/>
</dbReference>
<dbReference type="GO" id="GO:0000428">
    <property type="term" value="C:DNA-directed RNA polymerase complex"/>
    <property type="evidence" value="ECO:0007669"/>
    <property type="project" value="UniProtKB-KW"/>
</dbReference>
<dbReference type="Pfam" id="PF04963">
    <property type="entry name" value="Sigma54_CBD"/>
    <property type="match status" value="1"/>
</dbReference>
<evidence type="ECO:0000256" key="9">
    <source>
        <dbReference type="ARBA" id="ARBA00023163"/>
    </source>
</evidence>